<dbReference type="PROSITE" id="PS00585">
    <property type="entry name" value="RIBOSOMAL_S5"/>
    <property type="match status" value="1"/>
</dbReference>
<dbReference type="Pfam" id="PF03719">
    <property type="entry name" value="Ribosomal_S5_C"/>
    <property type="match status" value="1"/>
</dbReference>
<dbReference type="GO" id="GO:0019843">
    <property type="term" value="F:rRNA binding"/>
    <property type="evidence" value="ECO:0007669"/>
    <property type="project" value="UniProtKB-UniRule"/>
</dbReference>
<comment type="similarity">
    <text evidence="1 8 9">Belongs to the universal ribosomal protein uS5 family.</text>
</comment>
<dbReference type="InterPro" id="IPR013810">
    <property type="entry name" value="Ribosomal_uS5_N"/>
</dbReference>
<evidence type="ECO:0000256" key="7">
    <source>
        <dbReference type="ARBA" id="ARBA00062000"/>
    </source>
</evidence>
<dbReference type="OrthoDB" id="9809045at2"/>
<evidence type="ECO:0000256" key="1">
    <source>
        <dbReference type="ARBA" id="ARBA00008945"/>
    </source>
</evidence>
<dbReference type="HAMAP" id="MF_01307_B">
    <property type="entry name" value="Ribosomal_uS5_B"/>
    <property type="match status" value="1"/>
</dbReference>
<evidence type="ECO:0000313" key="12">
    <source>
        <dbReference type="EMBL" id="CCH90283.1"/>
    </source>
</evidence>
<proteinExistence type="inferred from homology"/>
<evidence type="ECO:0000256" key="2">
    <source>
        <dbReference type="ARBA" id="ARBA00022730"/>
    </source>
</evidence>
<dbReference type="InterPro" id="IPR020568">
    <property type="entry name" value="Ribosomal_Su5_D2-typ_SF"/>
</dbReference>
<name>I4F3S0_MODI5</name>
<comment type="function">
    <text evidence="8">Located at the back of the 30S subunit body where it stabilizes the conformation of the head with respect to the body.</text>
</comment>
<dbReference type="OMA" id="GIKDVWT"/>
<gene>
    <name evidence="8 12" type="primary">rpsE</name>
    <name evidence="12" type="ordered locus">MODMU_4902</name>
</gene>
<dbReference type="KEGG" id="mmar:MODMU_4902"/>
<evidence type="ECO:0000313" key="13">
    <source>
        <dbReference type="Proteomes" id="UP000006461"/>
    </source>
</evidence>
<dbReference type="GO" id="GO:0042254">
    <property type="term" value="P:ribosome biogenesis"/>
    <property type="evidence" value="ECO:0007669"/>
    <property type="project" value="UniProtKB-ARBA"/>
</dbReference>
<dbReference type="InterPro" id="IPR014721">
    <property type="entry name" value="Ribsml_uS5_D2-typ_fold_subgr"/>
</dbReference>
<dbReference type="GO" id="GO:0015935">
    <property type="term" value="C:small ribosomal subunit"/>
    <property type="evidence" value="ECO:0007669"/>
    <property type="project" value="InterPro"/>
</dbReference>
<evidence type="ECO:0000256" key="6">
    <source>
        <dbReference type="ARBA" id="ARBA00035255"/>
    </source>
</evidence>
<keyword evidence="2 8" id="KW-0699">rRNA-binding</keyword>
<evidence type="ECO:0000256" key="10">
    <source>
        <dbReference type="SAM" id="MobiDB-lite"/>
    </source>
</evidence>
<keyword evidence="3 8" id="KW-0694">RNA-binding</keyword>
<dbReference type="eggNOG" id="COG0098">
    <property type="taxonomic scope" value="Bacteria"/>
</dbReference>
<keyword evidence="4 8" id="KW-0689">Ribosomal protein</keyword>
<dbReference type="STRING" id="477641.MODMU_4902"/>
<comment type="function">
    <text evidence="8">With S4 and S12 plays an important role in translational accuracy.</text>
</comment>
<dbReference type="NCBIfam" id="TIGR01021">
    <property type="entry name" value="rpsE_bact"/>
    <property type="match status" value="1"/>
</dbReference>
<evidence type="ECO:0000256" key="8">
    <source>
        <dbReference type="HAMAP-Rule" id="MF_01307"/>
    </source>
</evidence>
<reference evidence="12 13" key="1">
    <citation type="journal article" date="2012" name="J. Bacteriol.">
        <title>Genome Sequence of Radiation-Resistant Modestobacter marinus Strain BC501, a Representative Actinobacterium That Thrives on Calcareous Stone Surfaces.</title>
        <authorList>
            <person name="Normand P."/>
            <person name="Gury J."/>
            <person name="Pujic P."/>
            <person name="Chouaia B."/>
            <person name="Crotti E."/>
            <person name="Brusetti L."/>
            <person name="Daffonchio D."/>
            <person name="Vacherie B."/>
            <person name="Barbe V."/>
            <person name="Medigue C."/>
            <person name="Calteau A."/>
            <person name="Ghodhbane-Gtari F."/>
            <person name="Essoussi I."/>
            <person name="Nouioui I."/>
            <person name="Abbassi-Ghozzi I."/>
            <person name="Gtari M."/>
        </authorList>
    </citation>
    <scope>NUCLEOTIDE SEQUENCE [LARGE SCALE GENOMIC DNA]</scope>
    <source>
        <strain evidence="13">BC 501</strain>
    </source>
</reference>
<dbReference type="AlphaFoldDB" id="I4F3S0"/>
<dbReference type="PANTHER" id="PTHR48277:SF1">
    <property type="entry name" value="MITOCHONDRIAL RIBOSOMAL PROTEIN S5"/>
    <property type="match status" value="1"/>
</dbReference>
<dbReference type="Gene3D" id="3.30.230.10">
    <property type="match status" value="1"/>
</dbReference>
<evidence type="ECO:0000256" key="9">
    <source>
        <dbReference type="RuleBase" id="RU003823"/>
    </source>
</evidence>
<evidence type="ECO:0000256" key="3">
    <source>
        <dbReference type="ARBA" id="ARBA00022884"/>
    </source>
</evidence>
<dbReference type="InterPro" id="IPR005324">
    <property type="entry name" value="Ribosomal_uS5_C"/>
</dbReference>
<feature type="region of interest" description="Disordered" evidence="10">
    <location>
        <begin position="1"/>
        <end position="40"/>
    </location>
</feature>
<protein>
    <recommendedName>
        <fullName evidence="6 8">Small ribosomal subunit protein uS5</fullName>
    </recommendedName>
</protein>
<dbReference type="GO" id="GO:0005737">
    <property type="term" value="C:cytoplasm"/>
    <property type="evidence" value="ECO:0007669"/>
    <property type="project" value="UniProtKB-ARBA"/>
</dbReference>
<dbReference type="PROSITE" id="PS50881">
    <property type="entry name" value="S5_DSRBD"/>
    <property type="match status" value="1"/>
</dbReference>
<dbReference type="Proteomes" id="UP000006461">
    <property type="component" value="Chromosome"/>
</dbReference>
<evidence type="ECO:0000256" key="5">
    <source>
        <dbReference type="ARBA" id="ARBA00023274"/>
    </source>
</evidence>
<dbReference type="InterPro" id="IPR000851">
    <property type="entry name" value="Ribosomal_uS5"/>
</dbReference>
<comment type="domain">
    <text evidence="8">The N-terminal domain interacts with the head of the 30S subunit; the C-terminal domain interacts with the body and contacts protein S4. The interaction surface between S4 and S5 is involved in control of translational fidelity.</text>
</comment>
<dbReference type="SUPFAM" id="SSF54768">
    <property type="entry name" value="dsRNA-binding domain-like"/>
    <property type="match status" value="1"/>
</dbReference>
<dbReference type="Pfam" id="PF00333">
    <property type="entry name" value="Ribosomal_S5"/>
    <property type="match status" value="1"/>
</dbReference>
<dbReference type="FunFam" id="3.30.230.10:FF:000002">
    <property type="entry name" value="30S ribosomal protein S5"/>
    <property type="match status" value="1"/>
</dbReference>
<dbReference type="EMBL" id="FO203431">
    <property type="protein sequence ID" value="CCH90283.1"/>
    <property type="molecule type" value="Genomic_DNA"/>
</dbReference>
<keyword evidence="13" id="KW-1185">Reference proteome</keyword>
<evidence type="ECO:0000259" key="11">
    <source>
        <dbReference type="PROSITE" id="PS50881"/>
    </source>
</evidence>
<keyword evidence="5 8" id="KW-0687">Ribonucleoprotein</keyword>
<dbReference type="PATRIC" id="fig|477641.3.peg.4603"/>
<accession>I4F3S0</accession>
<dbReference type="InterPro" id="IPR005712">
    <property type="entry name" value="Ribosomal_uS5_bac-type"/>
</dbReference>
<dbReference type="PANTHER" id="PTHR48277">
    <property type="entry name" value="MITOCHONDRIAL RIBOSOMAL PROTEIN S5"/>
    <property type="match status" value="1"/>
</dbReference>
<dbReference type="InterPro" id="IPR018192">
    <property type="entry name" value="Ribosomal_uS5_N_CS"/>
</dbReference>
<dbReference type="Gene3D" id="3.30.160.20">
    <property type="match status" value="1"/>
</dbReference>
<feature type="domain" description="S5 DRBM" evidence="11">
    <location>
        <begin position="45"/>
        <end position="108"/>
    </location>
</feature>
<dbReference type="HOGENOM" id="CLU_065898_1_2_11"/>
<dbReference type="FunFam" id="3.30.160.20:FF:000001">
    <property type="entry name" value="30S ribosomal protein S5"/>
    <property type="match status" value="1"/>
</dbReference>
<evidence type="ECO:0000256" key="4">
    <source>
        <dbReference type="ARBA" id="ARBA00022980"/>
    </source>
</evidence>
<feature type="compositionally biased region" description="Basic and acidic residues" evidence="10">
    <location>
        <begin position="24"/>
        <end position="33"/>
    </location>
</feature>
<dbReference type="GO" id="GO:0003735">
    <property type="term" value="F:structural constituent of ribosome"/>
    <property type="evidence" value="ECO:0007669"/>
    <property type="project" value="UniProtKB-UniRule"/>
</dbReference>
<sequence length="212" mass="21425">MPGPQRRGGGAGGTGGPGGAGGGNDRRDRRDGGRGPGGAAEKSQFIERVVAINRVSKVVKGGRRFSFTALVIVGDGDGKVGVGYGKAKEVPAAIAKGVEEAKKHFYNVPRIASTIPHPVQGEAAAGVVLLKPASPGTGVIAGGPVRAVLECAGIHDVLSKSLGSSNPINIVHATMQALKDLVRPEEIAARRGLPLEDVAPAAMLRARAGQGV</sequence>
<dbReference type="GO" id="GO:0006412">
    <property type="term" value="P:translation"/>
    <property type="evidence" value="ECO:0007669"/>
    <property type="project" value="UniProtKB-UniRule"/>
</dbReference>
<dbReference type="SUPFAM" id="SSF54211">
    <property type="entry name" value="Ribosomal protein S5 domain 2-like"/>
    <property type="match status" value="1"/>
</dbReference>
<feature type="compositionally biased region" description="Gly residues" evidence="10">
    <location>
        <begin position="1"/>
        <end position="23"/>
    </location>
</feature>
<organism evidence="12 13">
    <name type="scientific">Modestobacter italicus (strain DSM 44449 / CECT 9708 / BC 501)</name>
    <dbReference type="NCBI Taxonomy" id="2732864"/>
    <lineage>
        <taxon>Bacteria</taxon>
        <taxon>Bacillati</taxon>
        <taxon>Actinomycetota</taxon>
        <taxon>Actinomycetes</taxon>
        <taxon>Geodermatophilales</taxon>
        <taxon>Geodermatophilaceae</taxon>
        <taxon>Modestobacter</taxon>
    </lineage>
</organism>
<comment type="subunit">
    <text evidence="7 8">Part of the 30S ribosomal subunit. Contacts proteins S4 and S8.</text>
</comment>